<keyword evidence="2" id="KW-1185">Reference proteome</keyword>
<accession>A0A918ARF5</accession>
<evidence type="ECO:0000313" key="1">
    <source>
        <dbReference type="EMBL" id="GGP72569.1"/>
    </source>
</evidence>
<protein>
    <submittedName>
        <fullName evidence="1">Uncharacterized protein</fullName>
    </submittedName>
</protein>
<dbReference type="AlphaFoldDB" id="A0A918ARF5"/>
<dbReference type="EMBL" id="BMRG01000013">
    <property type="protein sequence ID" value="GGP72569.1"/>
    <property type="molecule type" value="Genomic_DNA"/>
</dbReference>
<comment type="caution">
    <text evidence="1">The sequence shown here is derived from an EMBL/GenBank/DDBJ whole genome shotgun (WGS) entry which is preliminary data.</text>
</comment>
<dbReference type="RefSeq" id="WP_189225973.1">
    <property type="nucleotide sequence ID" value="NZ_BMRG01000013.1"/>
</dbReference>
<reference evidence="1" key="1">
    <citation type="journal article" date="2014" name="Int. J. Syst. Evol. Microbiol.">
        <title>Complete genome sequence of Corynebacterium casei LMG S-19264T (=DSM 44701T), isolated from a smear-ripened cheese.</title>
        <authorList>
            <consortium name="US DOE Joint Genome Institute (JGI-PGF)"/>
            <person name="Walter F."/>
            <person name="Albersmeier A."/>
            <person name="Kalinowski J."/>
            <person name="Ruckert C."/>
        </authorList>
    </citation>
    <scope>NUCLEOTIDE SEQUENCE</scope>
    <source>
        <strain evidence="1">JCM 3313</strain>
    </source>
</reference>
<organism evidence="1 2">
    <name type="scientific">Saccharothrix coeruleofusca</name>
    <dbReference type="NCBI Taxonomy" id="33919"/>
    <lineage>
        <taxon>Bacteria</taxon>
        <taxon>Bacillati</taxon>
        <taxon>Actinomycetota</taxon>
        <taxon>Actinomycetes</taxon>
        <taxon>Pseudonocardiales</taxon>
        <taxon>Pseudonocardiaceae</taxon>
        <taxon>Saccharothrix</taxon>
    </lineage>
</organism>
<gene>
    <name evidence="1" type="ORF">GCM10010185_52370</name>
</gene>
<proteinExistence type="predicted"/>
<sequence>MTDFKDLVRLDLQSLATRLATGSPAQSELGTQEWLAVVQVLTTRILRDAVELSTDDWGLVAQAYAYAVDTAIAAGDFDHREKTYRALHLSSNLLRQVPANPDIELLDPHRMTELLIRELPMPVEQARAQAEHWTTLERSEILALRIAKEFLRPGLYLAHRAYGEHLPEPLNSWERVFPSLP</sequence>
<reference evidence="1" key="2">
    <citation type="submission" date="2020-09" db="EMBL/GenBank/DDBJ databases">
        <authorList>
            <person name="Sun Q."/>
            <person name="Ohkuma M."/>
        </authorList>
    </citation>
    <scope>NUCLEOTIDE SEQUENCE</scope>
    <source>
        <strain evidence="1">JCM 3313</strain>
    </source>
</reference>
<name>A0A918ARF5_9PSEU</name>
<evidence type="ECO:0000313" key="2">
    <source>
        <dbReference type="Proteomes" id="UP000639606"/>
    </source>
</evidence>
<dbReference type="Proteomes" id="UP000639606">
    <property type="component" value="Unassembled WGS sequence"/>
</dbReference>